<organism evidence="2">
    <name type="scientific">Anguilla anguilla</name>
    <name type="common">European freshwater eel</name>
    <name type="synonym">Muraena anguilla</name>
    <dbReference type="NCBI Taxonomy" id="7936"/>
    <lineage>
        <taxon>Eukaryota</taxon>
        <taxon>Metazoa</taxon>
        <taxon>Chordata</taxon>
        <taxon>Craniata</taxon>
        <taxon>Vertebrata</taxon>
        <taxon>Euteleostomi</taxon>
        <taxon>Actinopterygii</taxon>
        <taxon>Neopterygii</taxon>
        <taxon>Teleostei</taxon>
        <taxon>Anguilliformes</taxon>
        <taxon>Anguillidae</taxon>
        <taxon>Anguilla</taxon>
    </lineage>
</organism>
<reference evidence="2" key="1">
    <citation type="submission" date="2014-11" db="EMBL/GenBank/DDBJ databases">
        <authorList>
            <person name="Amaro Gonzalez C."/>
        </authorList>
    </citation>
    <scope>NUCLEOTIDE SEQUENCE</scope>
</reference>
<feature type="transmembrane region" description="Helical" evidence="1">
    <location>
        <begin position="70"/>
        <end position="91"/>
    </location>
</feature>
<keyword evidence="1" id="KW-0472">Membrane</keyword>
<accession>A0A0E9WVG1</accession>
<proteinExistence type="predicted"/>
<evidence type="ECO:0000256" key="1">
    <source>
        <dbReference type="SAM" id="Phobius"/>
    </source>
</evidence>
<reference evidence="2" key="2">
    <citation type="journal article" date="2015" name="Fish Shellfish Immunol.">
        <title>Early steps in the European eel (Anguilla anguilla)-Vibrio vulnificus interaction in the gills: Role of the RtxA13 toxin.</title>
        <authorList>
            <person name="Callol A."/>
            <person name="Pajuelo D."/>
            <person name="Ebbesson L."/>
            <person name="Teles M."/>
            <person name="MacKenzie S."/>
            <person name="Amaro C."/>
        </authorList>
    </citation>
    <scope>NUCLEOTIDE SEQUENCE</scope>
</reference>
<keyword evidence="1" id="KW-0812">Transmembrane</keyword>
<dbReference type="AlphaFoldDB" id="A0A0E9WVG1"/>
<name>A0A0E9WVG1_ANGAN</name>
<keyword evidence="1" id="KW-1133">Transmembrane helix</keyword>
<sequence>MDVKTDISQLDPRIMQLAWMFDSDGGATVNMTVASQIKARYLDRASRHVLKNCVVKSSWNNQETIMGFKVINSTLCIILPLVFFVTLINEYSVRHESIRRQGLFYVK</sequence>
<evidence type="ECO:0000313" key="2">
    <source>
        <dbReference type="EMBL" id="JAH93483.1"/>
    </source>
</evidence>
<protein>
    <submittedName>
        <fullName evidence="2">Uncharacterized protein</fullName>
    </submittedName>
</protein>
<dbReference type="EMBL" id="GBXM01015094">
    <property type="protein sequence ID" value="JAH93483.1"/>
    <property type="molecule type" value="Transcribed_RNA"/>
</dbReference>